<dbReference type="PROSITE" id="PS50110">
    <property type="entry name" value="RESPONSE_REGULATORY"/>
    <property type="match status" value="1"/>
</dbReference>
<feature type="modified residue" description="4-aspartylphosphate" evidence="1">
    <location>
        <position position="55"/>
    </location>
</feature>
<dbReference type="OrthoDB" id="646623at2"/>
<evidence type="ECO:0000313" key="4">
    <source>
        <dbReference type="EMBL" id="RDC66350.1"/>
    </source>
</evidence>
<evidence type="ECO:0000259" key="2">
    <source>
        <dbReference type="PROSITE" id="PS50110"/>
    </source>
</evidence>
<sequence>MKILIIEDETVAAERMLEMVRHIVPEARILGPADSIEESVQFLRSHSMPDLILMDIELVDGQSFEIFSEVEVTCPVIFTTAYDEFALQAFKVHSIDYLLKPIQREDLQKSLIKFQQLQQVYGKPPTANLDELLQELRRTTQTSSKPIREYFLVRQGQRLISIDTNEAAYFYSEDRVTFLKTHDGRYFSLDHTLEEVEQQVDSTRFFRASRQYLVQRRAISDIFVHFNGKYKLALKPAPNEEVYVSRDRAPEFKKWLGG</sequence>
<dbReference type="Gene3D" id="3.40.50.2300">
    <property type="match status" value="1"/>
</dbReference>
<dbReference type="InterPro" id="IPR046947">
    <property type="entry name" value="LytR-like"/>
</dbReference>
<dbReference type="InterPro" id="IPR001789">
    <property type="entry name" value="Sig_transdc_resp-reg_receiver"/>
</dbReference>
<dbReference type="PANTHER" id="PTHR37299">
    <property type="entry name" value="TRANSCRIPTIONAL REGULATOR-RELATED"/>
    <property type="match status" value="1"/>
</dbReference>
<dbReference type="GO" id="GO:0003677">
    <property type="term" value="F:DNA binding"/>
    <property type="evidence" value="ECO:0007669"/>
    <property type="project" value="InterPro"/>
</dbReference>
<protein>
    <submittedName>
        <fullName evidence="4">Sensory transduction protein LytT</fullName>
    </submittedName>
</protein>
<accession>A0A369QPN7</accession>
<keyword evidence="5" id="KW-1185">Reference proteome</keyword>
<dbReference type="InterPro" id="IPR011006">
    <property type="entry name" value="CheY-like_superfamily"/>
</dbReference>
<dbReference type="Proteomes" id="UP000253919">
    <property type="component" value="Unassembled WGS sequence"/>
</dbReference>
<evidence type="ECO:0000256" key="1">
    <source>
        <dbReference type="PROSITE-ProRule" id="PRU00169"/>
    </source>
</evidence>
<dbReference type="RefSeq" id="WP_115375226.1">
    <property type="nucleotide sequence ID" value="NZ_QASA01000001.1"/>
</dbReference>
<comment type="caution">
    <text evidence="4">The sequence shown here is derived from an EMBL/GenBank/DDBJ whole genome shotgun (WGS) entry which is preliminary data.</text>
</comment>
<dbReference type="SMART" id="SM00448">
    <property type="entry name" value="REC"/>
    <property type="match status" value="1"/>
</dbReference>
<gene>
    <name evidence="4" type="ORF">AHMF7616_04981</name>
</gene>
<evidence type="ECO:0000259" key="3">
    <source>
        <dbReference type="PROSITE" id="PS50930"/>
    </source>
</evidence>
<dbReference type="FunFam" id="3.40.50.2300:FF:000361">
    <property type="entry name" value="Two-component system response regulator"/>
    <property type="match status" value="1"/>
</dbReference>
<dbReference type="SUPFAM" id="SSF52172">
    <property type="entry name" value="CheY-like"/>
    <property type="match status" value="1"/>
</dbReference>
<dbReference type="PANTHER" id="PTHR37299:SF1">
    <property type="entry name" value="STAGE 0 SPORULATION PROTEIN A HOMOLOG"/>
    <property type="match status" value="1"/>
</dbReference>
<dbReference type="SMART" id="SM00850">
    <property type="entry name" value="LytTR"/>
    <property type="match status" value="1"/>
</dbReference>
<dbReference type="GO" id="GO:0000156">
    <property type="term" value="F:phosphorelay response regulator activity"/>
    <property type="evidence" value="ECO:0007669"/>
    <property type="project" value="InterPro"/>
</dbReference>
<feature type="domain" description="HTH LytTR-type" evidence="3">
    <location>
        <begin position="151"/>
        <end position="258"/>
    </location>
</feature>
<dbReference type="AlphaFoldDB" id="A0A369QPN7"/>
<dbReference type="EMBL" id="QASA01000001">
    <property type="protein sequence ID" value="RDC66350.1"/>
    <property type="molecule type" value="Genomic_DNA"/>
</dbReference>
<dbReference type="Pfam" id="PF00072">
    <property type="entry name" value="Response_reg"/>
    <property type="match status" value="1"/>
</dbReference>
<evidence type="ECO:0000313" key="5">
    <source>
        <dbReference type="Proteomes" id="UP000253919"/>
    </source>
</evidence>
<dbReference type="PROSITE" id="PS50930">
    <property type="entry name" value="HTH_LYTTR"/>
    <property type="match status" value="1"/>
</dbReference>
<dbReference type="Gene3D" id="2.40.50.1020">
    <property type="entry name" value="LytTr DNA-binding domain"/>
    <property type="match status" value="1"/>
</dbReference>
<organism evidence="4 5">
    <name type="scientific">Adhaeribacter pallidiroseus</name>
    <dbReference type="NCBI Taxonomy" id="2072847"/>
    <lineage>
        <taxon>Bacteria</taxon>
        <taxon>Pseudomonadati</taxon>
        <taxon>Bacteroidota</taxon>
        <taxon>Cytophagia</taxon>
        <taxon>Cytophagales</taxon>
        <taxon>Hymenobacteraceae</taxon>
        <taxon>Adhaeribacter</taxon>
    </lineage>
</organism>
<name>A0A369QPN7_9BACT</name>
<feature type="domain" description="Response regulatory" evidence="2">
    <location>
        <begin position="2"/>
        <end position="115"/>
    </location>
</feature>
<proteinExistence type="predicted"/>
<dbReference type="InterPro" id="IPR007492">
    <property type="entry name" value="LytTR_DNA-bd_dom"/>
</dbReference>
<dbReference type="Pfam" id="PF04397">
    <property type="entry name" value="LytTR"/>
    <property type="match status" value="1"/>
</dbReference>
<keyword evidence="1" id="KW-0597">Phosphoprotein</keyword>
<reference evidence="4 5" key="1">
    <citation type="submission" date="2018-04" db="EMBL/GenBank/DDBJ databases">
        <title>Adhaeribacter sp. HMF7616 genome sequencing and assembly.</title>
        <authorList>
            <person name="Kang H."/>
            <person name="Kang J."/>
            <person name="Cha I."/>
            <person name="Kim H."/>
            <person name="Joh K."/>
        </authorList>
    </citation>
    <scope>NUCLEOTIDE SEQUENCE [LARGE SCALE GENOMIC DNA]</scope>
    <source>
        <strain evidence="4 5">HMF7616</strain>
    </source>
</reference>